<gene>
    <name evidence="3" type="ORF">BBAD15_g6074</name>
</gene>
<dbReference type="PANTHER" id="PTHR38111:SF11">
    <property type="entry name" value="TRANSCRIPTION FACTOR DOMAIN-CONTAINING PROTEIN-RELATED"/>
    <property type="match status" value="1"/>
</dbReference>
<dbReference type="AlphaFoldDB" id="A0A0A2W6F7"/>
<proteinExistence type="predicted"/>
<dbReference type="STRING" id="1245745.A0A0A2W6F7"/>
<dbReference type="eggNOG" id="ENOG502SJWZ">
    <property type="taxonomic scope" value="Eukaryota"/>
</dbReference>
<dbReference type="Gene3D" id="4.10.240.10">
    <property type="entry name" value="Zn(2)-C6 fungal-type DNA-binding domain"/>
    <property type="match status" value="1"/>
</dbReference>
<dbReference type="GO" id="GO:0008270">
    <property type="term" value="F:zinc ion binding"/>
    <property type="evidence" value="ECO:0007669"/>
    <property type="project" value="InterPro"/>
</dbReference>
<dbReference type="HOGENOM" id="CLU_019524_2_0_1"/>
<dbReference type="SUPFAM" id="SSF57701">
    <property type="entry name" value="Zn2/Cys6 DNA-binding domain"/>
    <property type="match status" value="1"/>
</dbReference>
<organism evidence="3 4">
    <name type="scientific">Beauveria bassiana D1-5</name>
    <dbReference type="NCBI Taxonomy" id="1245745"/>
    <lineage>
        <taxon>Eukaryota</taxon>
        <taxon>Fungi</taxon>
        <taxon>Dikarya</taxon>
        <taxon>Ascomycota</taxon>
        <taxon>Pezizomycotina</taxon>
        <taxon>Sordariomycetes</taxon>
        <taxon>Hypocreomycetidae</taxon>
        <taxon>Hypocreales</taxon>
        <taxon>Cordycipitaceae</taxon>
        <taxon>Beauveria</taxon>
    </lineage>
</organism>
<dbReference type="InterPro" id="IPR036864">
    <property type="entry name" value="Zn2-C6_fun-type_DNA-bd_sf"/>
</dbReference>
<feature type="domain" description="Zn(2)-C6 fungal-type" evidence="2">
    <location>
        <begin position="9"/>
        <end position="39"/>
    </location>
</feature>
<evidence type="ECO:0000313" key="4">
    <source>
        <dbReference type="Proteomes" id="UP000030106"/>
    </source>
</evidence>
<keyword evidence="1" id="KW-0539">Nucleus</keyword>
<comment type="caution">
    <text evidence="3">The sequence shown here is derived from an EMBL/GenBank/DDBJ whole genome shotgun (WGS) entry which is preliminary data.</text>
</comment>
<protein>
    <recommendedName>
        <fullName evidence="2">Zn(2)-C6 fungal-type domain-containing protein</fullName>
    </recommendedName>
</protein>
<evidence type="ECO:0000313" key="3">
    <source>
        <dbReference type="EMBL" id="KGQ08559.1"/>
    </source>
</evidence>
<accession>A0A0A2W6F7</accession>
<evidence type="ECO:0000259" key="2">
    <source>
        <dbReference type="PROSITE" id="PS50048"/>
    </source>
</evidence>
<sequence>MPGVPSGRACENCRRRRQKFKCDYAKPTCSRCAHLGVECIGSGQRRFVFIDQKCARRRVLGRKSVASVASTTSSSLQSLSACSSNDAYVLINSFVEMIRPSTARRFNLAWTYGTFLEKVPQRLGSNEALDVAANALVASHRDFATRRPVTPDSLAKYSNAIKALTQSLDDPTESRSLETICAVILLTMCQNLSGLGLQHLNSHCQGAVQMLHLRQTSSPIAEFELDLHTYLQGPVLVQSLFNRSMRLAPSKFEALSRVLAINEDLPGSAILILLFRIPSLMRHGRAVLHGCANRDAFMAELSSTFITLRKAASLVYSKYMMGPSTESKHTGPYGFCLAFSCIFNCMLRGVEPNNHQLLQEAAKLVKDTCDLAFQAQMNRPLGAAHMTLNLSTAWLCANDEHERQMLHTLLGDFNWDFCRDIHVTWSVEDLETLICDIQFKTDPEVVLAHAA</sequence>
<dbReference type="OrthoDB" id="4314040at2759"/>
<dbReference type="EMBL" id="ANFO01000567">
    <property type="protein sequence ID" value="KGQ08559.1"/>
    <property type="molecule type" value="Genomic_DNA"/>
</dbReference>
<dbReference type="GO" id="GO:0000981">
    <property type="term" value="F:DNA-binding transcription factor activity, RNA polymerase II-specific"/>
    <property type="evidence" value="ECO:0007669"/>
    <property type="project" value="InterPro"/>
</dbReference>
<dbReference type="Pfam" id="PF00172">
    <property type="entry name" value="Zn_clus"/>
    <property type="match status" value="1"/>
</dbReference>
<dbReference type="PROSITE" id="PS50048">
    <property type="entry name" value="ZN2_CY6_FUNGAL_2"/>
    <property type="match status" value="1"/>
</dbReference>
<reference evidence="3 4" key="1">
    <citation type="submission" date="2012-10" db="EMBL/GenBank/DDBJ databases">
        <title>Genome sequencing and analysis of entomopathogenic fungi Beauveria bassiana D1-5.</title>
        <authorList>
            <person name="Li Q."/>
            <person name="Wang L."/>
            <person name="Zhang Z."/>
            <person name="Wang Q."/>
            <person name="Ren J."/>
            <person name="Wang M."/>
            <person name="Xu W."/>
            <person name="Wang J."/>
            <person name="Lu Y."/>
            <person name="Du Q."/>
            <person name="Sun Z."/>
        </authorList>
    </citation>
    <scope>NUCLEOTIDE SEQUENCE [LARGE SCALE GENOMIC DNA]</scope>
    <source>
        <strain evidence="3 4">D1-5</strain>
    </source>
</reference>
<dbReference type="Proteomes" id="UP000030106">
    <property type="component" value="Unassembled WGS sequence"/>
</dbReference>
<dbReference type="CDD" id="cd00067">
    <property type="entry name" value="GAL4"/>
    <property type="match status" value="1"/>
</dbReference>
<evidence type="ECO:0000256" key="1">
    <source>
        <dbReference type="ARBA" id="ARBA00023242"/>
    </source>
</evidence>
<dbReference type="InterPro" id="IPR053178">
    <property type="entry name" value="Osmoadaptation_assoc"/>
</dbReference>
<dbReference type="PANTHER" id="PTHR38111">
    <property type="entry name" value="ZN(2)-C6 FUNGAL-TYPE DOMAIN-CONTAINING PROTEIN-RELATED"/>
    <property type="match status" value="1"/>
</dbReference>
<name>A0A0A2W6F7_BEABA</name>
<dbReference type="SMART" id="SM00066">
    <property type="entry name" value="GAL4"/>
    <property type="match status" value="1"/>
</dbReference>
<dbReference type="InterPro" id="IPR001138">
    <property type="entry name" value="Zn2Cys6_DnaBD"/>
</dbReference>